<keyword evidence="3" id="KW-1185">Reference proteome</keyword>
<sequence>MASMNPAITAGEKNSAAEDEAETGMALGQTTGRQWRFLFVVGEFPGAGTVEQEGDGGEVV</sequence>
<evidence type="ECO:0000313" key="2">
    <source>
        <dbReference type="EMBL" id="KAK8917074.1"/>
    </source>
</evidence>
<gene>
    <name evidence="2" type="ORF">KSP39_PZI022427</name>
</gene>
<name>A0AAP0AWH8_9ASPA</name>
<dbReference type="EMBL" id="JBBWWQ010000020">
    <property type="protein sequence ID" value="KAK8917074.1"/>
    <property type="molecule type" value="Genomic_DNA"/>
</dbReference>
<reference evidence="2 3" key="1">
    <citation type="journal article" date="2022" name="Nat. Plants">
        <title>Genomes of leafy and leafless Platanthera orchids illuminate the evolution of mycoheterotrophy.</title>
        <authorList>
            <person name="Li M.H."/>
            <person name="Liu K.W."/>
            <person name="Li Z."/>
            <person name="Lu H.C."/>
            <person name="Ye Q.L."/>
            <person name="Zhang D."/>
            <person name="Wang J.Y."/>
            <person name="Li Y.F."/>
            <person name="Zhong Z.M."/>
            <person name="Liu X."/>
            <person name="Yu X."/>
            <person name="Liu D.K."/>
            <person name="Tu X.D."/>
            <person name="Liu B."/>
            <person name="Hao Y."/>
            <person name="Liao X.Y."/>
            <person name="Jiang Y.T."/>
            <person name="Sun W.H."/>
            <person name="Chen J."/>
            <person name="Chen Y.Q."/>
            <person name="Ai Y."/>
            <person name="Zhai J.W."/>
            <person name="Wu S.S."/>
            <person name="Zhou Z."/>
            <person name="Hsiao Y.Y."/>
            <person name="Wu W.L."/>
            <person name="Chen Y.Y."/>
            <person name="Lin Y.F."/>
            <person name="Hsu J.L."/>
            <person name="Li C.Y."/>
            <person name="Wang Z.W."/>
            <person name="Zhao X."/>
            <person name="Zhong W.Y."/>
            <person name="Ma X.K."/>
            <person name="Ma L."/>
            <person name="Huang J."/>
            <person name="Chen G.Z."/>
            <person name="Huang M.Z."/>
            <person name="Huang L."/>
            <person name="Peng D.H."/>
            <person name="Luo Y.B."/>
            <person name="Zou S.Q."/>
            <person name="Chen S.P."/>
            <person name="Lan S."/>
            <person name="Tsai W.C."/>
            <person name="Van de Peer Y."/>
            <person name="Liu Z.J."/>
        </authorList>
    </citation>
    <scope>NUCLEOTIDE SEQUENCE [LARGE SCALE GENOMIC DNA]</scope>
    <source>
        <strain evidence="2">Lor287</strain>
    </source>
</reference>
<protein>
    <submittedName>
        <fullName evidence="2">Uncharacterized protein</fullName>
    </submittedName>
</protein>
<dbReference type="AlphaFoldDB" id="A0AAP0AWH8"/>
<evidence type="ECO:0000313" key="3">
    <source>
        <dbReference type="Proteomes" id="UP001418222"/>
    </source>
</evidence>
<dbReference type="Proteomes" id="UP001418222">
    <property type="component" value="Unassembled WGS sequence"/>
</dbReference>
<organism evidence="2 3">
    <name type="scientific">Platanthera zijinensis</name>
    <dbReference type="NCBI Taxonomy" id="2320716"/>
    <lineage>
        <taxon>Eukaryota</taxon>
        <taxon>Viridiplantae</taxon>
        <taxon>Streptophyta</taxon>
        <taxon>Embryophyta</taxon>
        <taxon>Tracheophyta</taxon>
        <taxon>Spermatophyta</taxon>
        <taxon>Magnoliopsida</taxon>
        <taxon>Liliopsida</taxon>
        <taxon>Asparagales</taxon>
        <taxon>Orchidaceae</taxon>
        <taxon>Orchidoideae</taxon>
        <taxon>Orchideae</taxon>
        <taxon>Orchidinae</taxon>
        <taxon>Platanthera</taxon>
    </lineage>
</organism>
<feature type="region of interest" description="Disordered" evidence="1">
    <location>
        <begin position="1"/>
        <end position="23"/>
    </location>
</feature>
<evidence type="ECO:0000256" key="1">
    <source>
        <dbReference type="SAM" id="MobiDB-lite"/>
    </source>
</evidence>
<proteinExistence type="predicted"/>
<accession>A0AAP0AWH8</accession>
<comment type="caution">
    <text evidence="2">The sequence shown here is derived from an EMBL/GenBank/DDBJ whole genome shotgun (WGS) entry which is preliminary data.</text>
</comment>